<dbReference type="Proteomes" id="UP000294489">
    <property type="component" value="Unassembled WGS sequence"/>
</dbReference>
<keyword evidence="1" id="KW-1133">Transmembrane helix</keyword>
<protein>
    <submittedName>
        <fullName evidence="2">Uncharacterized protein</fullName>
    </submittedName>
</protein>
<feature type="transmembrane region" description="Helical" evidence="1">
    <location>
        <begin position="188"/>
        <end position="206"/>
    </location>
</feature>
<dbReference type="EMBL" id="SOEC01000003">
    <property type="protein sequence ID" value="TDX31704.1"/>
    <property type="molecule type" value="Genomic_DNA"/>
</dbReference>
<keyword evidence="1" id="KW-0812">Transmembrane</keyword>
<evidence type="ECO:0000256" key="1">
    <source>
        <dbReference type="SAM" id="Phobius"/>
    </source>
</evidence>
<gene>
    <name evidence="2" type="ORF">DFO67_103303</name>
</gene>
<dbReference type="RefSeq" id="WP_134016585.1">
    <property type="nucleotide sequence ID" value="NZ_SOEC01000003.1"/>
</dbReference>
<feature type="transmembrane region" description="Helical" evidence="1">
    <location>
        <begin position="95"/>
        <end position="113"/>
    </location>
</feature>
<evidence type="ECO:0000313" key="2">
    <source>
        <dbReference type="EMBL" id="TDX31704.1"/>
    </source>
</evidence>
<dbReference type="OrthoDB" id="5293851at2"/>
<reference evidence="2 3" key="1">
    <citation type="submission" date="2019-03" db="EMBL/GenBank/DDBJ databases">
        <title>Freshwater and sediment microbial communities from various areas in North America, analyzing microbe dynamics in response to fracking.</title>
        <authorList>
            <person name="Lamendella R."/>
        </authorList>
    </citation>
    <scope>NUCLEOTIDE SEQUENCE [LARGE SCALE GENOMIC DNA]</scope>
    <source>
        <strain evidence="2 3">6_TX</strain>
    </source>
</reference>
<keyword evidence="1" id="KW-0472">Membrane</keyword>
<accession>A0A4V3GUQ3</accession>
<organism evidence="2 3">
    <name type="scientific">Modicisalibacter xianhensis</name>
    <dbReference type="NCBI Taxonomy" id="442341"/>
    <lineage>
        <taxon>Bacteria</taxon>
        <taxon>Pseudomonadati</taxon>
        <taxon>Pseudomonadota</taxon>
        <taxon>Gammaproteobacteria</taxon>
        <taxon>Oceanospirillales</taxon>
        <taxon>Halomonadaceae</taxon>
        <taxon>Modicisalibacter</taxon>
    </lineage>
</organism>
<feature type="transmembrane region" description="Helical" evidence="1">
    <location>
        <begin position="212"/>
        <end position="234"/>
    </location>
</feature>
<comment type="caution">
    <text evidence="2">The sequence shown here is derived from an EMBL/GenBank/DDBJ whole genome shotgun (WGS) entry which is preliminary data.</text>
</comment>
<feature type="transmembrane region" description="Helical" evidence="1">
    <location>
        <begin position="246"/>
        <end position="266"/>
    </location>
</feature>
<feature type="transmembrane region" description="Helical" evidence="1">
    <location>
        <begin position="30"/>
        <end position="49"/>
    </location>
</feature>
<evidence type="ECO:0000313" key="3">
    <source>
        <dbReference type="Proteomes" id="UP000294489"/>
    </source>
</evidence>
<sequence>MNIVWRVGVAVLLDAAYLASYWWVMDLPWLSYGLALGWLVGGVAARQWWLKSMQAPWQGVLLALSLVLPCLSWTMSRQAAPAGLSGPRHGVGQRIAMAFLLCLVLLASASGLVERRVLGPAMAPVESTAVEALNRSLVLAAASYGSARLIDRGIALVSEAELTLPVIGGVAVKPGQFFKPLQDMAERYSNVMVVAMASIGIQHVLIELGHNASIAVLGSTVALILLISLMLPSVAWRLGRLARGALVLLIVARLMVPLAVTGVAVISDAVLEPRRIVAQQQLDTATAELQEADVEALEADDSGLFDWMRELRDETTAMALDVRGFSDDMVDRFVQLLVVYLLETVLLPVGLLAALWWVVRTFTMPPMANHSSIERHR</sequence>
<feature type="transmembrane region" description="Helical" evidence="1">
    <location>
        <begin position="56"/>
        <end position="75"/>
    </location>
</feature>
<name>A0A4V3GUQ3_9GAMM</name>
<feature type="transmembrane region" description="Helical" evidence="1">
    <location>
        <begin position="7"/>
        <end position="24"/>
    </location>
</feature>
<dbReference type="AlphaFoldDB" id="A0A4V3GUQ3"/>
<feature type="transmembrane region" description="Helical" evidence="1">
    <location>
        <begin position="333"/>
        <end position="359"/>
    </location>
</feature>
<proteinExistence type="predicted"/>